<evidence type="ECO:0000313" key="1">
    <source>
        <dbReference type="EMBL" id="KAK3777879.1"/>
    </source>
</evidence>
<dbReference type="Proteomes" id="UP001283361">
    <property type="component" value="Unassembled WGS sequence"/>
</dbReference>
<evidence type="ECO:0000313" key="2">
    <source>
        <dbReference type="Proteomes" id="UP001283361"/>
    </source>
</evidence>
<accession>A0AAE0ZY87</accession>
<sequence>MLHTQQVPLLQADIRASEHDLRCIVPGTILAWRVRKRIKYHLESQEWATFHEFFSSWHQGHIDYLHKPLASAYN</sequence>
<protein>
    <submittedName>
        <fullName evidence="1">Uncharacterized protein</fullName>
    </submittedName>
</protein>
<organism evidence="1 2">
    <name type="scientific">Elysia crispata</name>
    <name type="common">lettuce slug</name>
    <dbReference type="NCBI Taxonomy" id="231223"/>
    <lineage>
        <taxon>Eukaryota</taxon>
        <taxon>Metazoa</taxon>
        <taxon>Spiralia</taxon>
        <taxon>Lophotrochozoa</taxon>
        <taxon>Mollusca</taxon>
        <taxon>Gastropoda</taxon>
        <taxon>Heterobranchia</taxon>
        <taxon>Euthyneura</taxon>
        <taxon>Panpulmonata</taxon>
        <taxon>Sacoglossa</taxon>
        <taxon>Placobranchoidea</taxon>
        <taxon>Plakobranchidae</taxon>
        <taxon>Elysia</taxon>
    </lineage>
</organism>
<dbReference type="EMBL" id="JAWDGP010003058">
    <property type="protein sequence ID" value="KAK3777879.1"/>
    <property type="molecule type" value="Genomic_DNA"/>
</dbReference>
<comment type="caution">
    <text evidence="1">The sequence shown here is derived from an EMBL/GenBank/DDBJ whole genome shotgun (WGS) entry which is preliminary data.</text>
</comment>
<keyword evidence="2" id="KW-1185">Reference proteome</keyword>
<proteinExistence type="predicted"/>
<gene>
    <name evidence="1" type="ORF">RRG08_038125</name>
</gene>
<reference evidence="1" key="1">
    <citation type="journal article" date="2023" name="G3 (Bethesda)">
        <title>A reference genome for the long-term kleptoplast-retaining sea slug Elysia crispata morphotype clarki.</title>
        <authorList>
            <person name="Eastman K.E."/>
            <person name="Pendleton A.L."/>
            <person name="Shaikh M.A."/>
            <person name="Suttiyut T."/>
            <person name="Ogas R."/>
            <person name="Tomko P."/>
            <person name="Gavelis G."/>
            <person name="Widhalm J.R."/>
            <person name="Wisecaver J.H."/>
        </authorList>
    </citation>
    <scope>NUCLEOTIDE SEQUENCE</scope>
    <source>
        <strain evidence="1">ECLA1</strain>
    </source>
</reference>
<name>A0AAE0ZY87_9GAST</name>
<dbReference type="AlphaFoldDB" id="A0AAE0ZY87"/>